<dbReference type="Proteomes" id="UP000039865">
    <property type="component" value="Unassembled WGS sequence"/>
</dbReference>
<name>A0A078AK06_STYLE</name>
<accession>A0A078AK06</accession>
<sequence length="324" mass="38556">MFYKNKTLLSRQNSFEDLLHQNLTLQDDNVDMAELFLKNLNSTPQKVSSEQSVDSILENKQSYEFEALPSNRFLYSQREIDSTVSDTITMNSGLSNNEMVNPEVLVTTFEYTSLQSSLDSATSDDLILSTEKKRYVRDKENEVFLKNQMKAIRLECNYKQFFRWMRNLVQKNTKFRNGLQNDEILSNYFERIVDLFPKKQKTIYKNSQESKKNVKYEPRNISTRRGEKPNKTKSIEKLNQERLQQLSMIDILCNRITREAIVSYFSYDILAYLFEFMLQYIDINQRFYTKETALARMVLEEIKYERCGSQQDIINREYLRSQSY</sequence>
<dbReference type="EMBL" id="CCKQ01009639">
    <property type="protein sequence ID" value="CDW81138.1"/>
    <property type="molecule type" value="Genomic_DNA"/>
</dbReference>
<organism evidence="1 2">
    <name type="scientific">Stylonychia lemnae</name>
    <name type="common">Ciliate</name>
    <dbReference type="NCBI Taxonomy" id="5949"/>
    <lineage>
        <taxon>Eukaryota</taxon>
        <taxon>Sar</taxon>
        <taxon>Alveolata</taxon>
        <taxon>Ciliophora</taxon>
        <taxon>Intramacronucleata</taxon>
        <taxon>Spirotrichea</taxon>
        <taxon>Stichotrichia</taxon>
        <taxon>Sporadotrichida</taxon>
        <taxon>Oxytrichidae</taxon>
        <taxon>Stylonychinae</taxon>
        <taxon>Stylonychia</taxon>
    </lineage>
</organism>
<protein>
    <submittedName>
        <fullName evidence="1">Uncharacterized protein</fullName>
    </submittedName>
</protein>
<gene>
    <name evidence="1" type="primary">Contig17174.g18296</name>
    <name evidence="1" type="ORF">STYLEM_10148</name>
</gene>
<proteinExistence type="predicted"/>
<dbReference type="InParanoid" id="A0A078AK06"/>
<dbReference type="AlphaFoldDB" id="A0A078AK06"/>
<evidence type="ECO:0000313" key="2">
    <source>
        <dbReference type="Proteomes" id="UP000039865"/>
    </source>
</evidence>
<keyword evidence="2" id="KW-1185">Reference proteome</keyword>
<evidence type="ECO:0000313" key="1">
    <source>
        <dbReference type="EMBL" id="CDW81138.1"/>
    </source>
</evidence>
<reference evidence="1 2" key="1">
    <citation type="submission" date="2014-06" db="EMBL/GenBank/DDBJ databases">
        <authorList>
            <person name="Swart Estienne"/>
        </authorList>
    </citation>
    <scope>NUCLEOTIDE SEQUENCE [LARGE SCALE GENOMIC DNA]</scope>
    <source>
        <strain evidence="1 2">130c</strain>
    </source>
</reference>